<gene>
    <name evidence="2" type="ORF">pipiens_001589</name>
</gene>
<evidence type="ECO:0000313" key="2">
    <source>
        <dbReference type="EMBL" id="KAL1375846.1"/>
    </source>
</evidence>
<protein>
    <submittedName>
        <fullName evidence="2">Uncharacterized protein</fullName>
    </submittedName>
</protein>
<sequence length="382" mass="43594">MKPSVSTLLAFTSILGWLPSGSCLSRVNMQMERIEQIGGEEIADFSKVRVRKYNRTVFALDGTLDLHKDLDASYEFSVRVAYSTMGNNQFNEYPMKVPRKKACQFMVEEYADFQYMWANSSNLPQLAKGTKQYCPFPKGAYWLRNLVPDASFIPPVVPAGLWRMTWEFLRPSDVVVMQLRFFYRITKGITMQPFAAATVLAFISVLGCLPPGSSSEQVRMQLERFEQVSGVEIADCSKLRVRKYNRTVFALDGTINLLVDLDSSYEVTVKVAYSSLGNNQFNEYPMKVPRKSMCELMVDDYADYQYIFGDSTNLPYVAEGTKEFCPFPKGEYFFKDTVLNGSFIPSVVPAGLWRMSVLFFHPSDVEVMVLRIYYRVIKGMGM</sequence>
<accession>A0ABD1CHG4</accession>
<dbReference type="PANTHER" id="PTHR21112">
    <property type="entry name" value="CHEMOSENSORY PROTEIN A 29A-RELATED"/>
    <property type="match status" value="1"/>
</dbReference>
<proteinExistence type="predicted"/>
<dbReference type="PANTHER" id="PTHR21112:SF0">
    <property type="entry name" value="CHEMOSENSORY PROTEIN A 29A-RELATED"/>
    <property type="match status" value="1"/>
</dbReference>
<keyword evidence="3" id="KW-1185">Reference proteome</keyword>
<dbReference type="EMBL" id="JBEHCU010012147">
    <property type="protein sequence ID" value="KAL1375846.1"/>
    <property type="molecule type" value="Genomic_DNA"/>
</dbReference>
<feature type="signal peptide" evidence="1">
    <location>
        <begin position="1"/>
        <end position="23"/>
    </location>
</feature>
<comment type="caution">
    <text evidence="2">The sequence shown here is derived from an EMBL/GenBank/DDBJ whole genome shotgun (WGS) entry which is preliminary data.</text>
</comment>
<dbReference type="Proteomes" id="UP001562425">
    <property type="component" value="Unassembled WGS sequence"/>
</dbReference>
<name>A0ABD1CHG4_CULPP</name>
<reference evidence="2 3" key="1">
    <citation type="submission" date="2024-05" db="EMBL/GenBank/DDBJ databases">
        <title>Culex pipiens pipiens assembly and annotation.</title>
        <authorList>
            <person name="Alout H."/>
            <person name="Durand T."/>
        </authorList>
    </citation>
    <scope>NUCLEOTIDE SEQUENCE [LARGE SCALE GENOMIC DNA]</scope>
    <source>
        <strain evidence="2">HA-2024</strain>
        <tissue evidence="2">Whole body</tissue>
    </source>
</reference>
<dbReference type="InterPro" id="IPR010512">
    <property type="entry name" value="DUF1091"/>
</dbReference>
<evidence type="ECO:0000313" key="3">
    <source>
        <dbReference type="Proteomes" id="UP001562425"/>
    </source>
</evidence>
<feature type="chain" id="PRO_5044880131" evidence="1">
    <location>
        <begin position="24"/>
        <end position="382"/>
    </location>
</feature>
<keyword evidence="1" id="KW-0732">Signal</keyword>
<dbReference type="AlphaFoldDB" id="A0ABD1CHG4"/>
<dbReference type="Pfam" id="PF06477">
    <property type="entry name" value="DUF1091"/>
    <property type="match status" value="2"/>
</dbReference>
<evidence type="ECO:0000256" key="1">
    <source>
        <dbReference type="SAM" id="SignalP"/>
    </source>
</evidence>
<organism evidence="2 3">
    <name type="scientific">Culex pipiens pipiens</name>
    <name type="common">Northern house mosquito</name>
    <dbReference type="NCBI Taxonomy" id="38569"/>
    <lineage>
        <taxon>Eukaryota</taxon>
        <taxon>Metazoa</taxon>
        <taxon>Ecdysozoa</taxon>
        <taxon>Arthropoda</taxon>
        <taxon>Hexapoda</taxon>
        <taxon>Insecta</taxon>
        <taxon>Pterygota</taxon>
        <taxon>Neoptera</taxon>
        <taxon>Endopterygota</taxon>
        <taxon>Diptera</taxon>
        <taxon>Nematocera</taxon>
        <taxon>Culicoidea</taxon>
        <taxon>Culicidae</taxon>
        <taxon>Culicinae</taxon>
        <taxon>Culicini</taxon>
        <taxon>Culex</taxon>
        <taxon>Culex</taxon>
    </lineage>
</organism>